<dbReference type="Proteomes" id="UP000307943">
    <property type="component" value="Unassembled WGS sequence"/>
</dbReference>
<evidence type="ECO:0000313" key="2">
    <source>
        <dbReference type="Proteomes" id="UP000307943"/>
    </source>
</evidence>
<name>A0A5C4TA82_9BACL</name>
<comment type="caution">
    <text evidence="1">The sequence shown here is derived from an EMBL/GenBank/DDBJ whole genome shotgun (WGS) entry which is preliminary data.</text>
</comment>
<reference evidence="1 2" key="1">
    <citation type="submission" date="2019-05" db="EMBL/GenBank/DDBJ databases">
        <title>We sequenced the genome of Paenibacillus hemerocallicola KCTC 33185 for further insight into its adaptation and study the phylogeny of Paenibacillus.</title>
        <authorList>
            <person name="Narsing Rao M.P."/>
        </authorList>
    </citation>
    <scope>NUCLEOTIDE SEQUENCE [LARGE SCALE GENOMIC DNA]</scope>
    <source>
        <strain evidence="1 2">KCTC 33185</strain>
    </source>
</reference>
<protein>
    <submittedName>
        <fullName evidence="1">Uncharacterized protein</fullName>
    </submittedName>
</protein>
<organism evidence="1 2">
    <name type="scientific">Paenibacillus hemerocallicola</name>
    <dbReference type="NCBI Taxonomy" id="1172614"/>
    <lineage>
        <taxon>Bacteria</taxon>
        <taxon>Bacillati</taxon>
        <taxon>Bacillota</taxon>
        <taxon>Bacilli</taxon>
        <taxon>Bacillales</taxon>
        <taxon>Paenibacillaceae</taxon>
        <taxon>Paenibacillus</taxon>
    </lineage>
</organism>
<proteinExistence type="predicted"/>
<dbReference type="EMBL" id="VDCQ01000018">
    <property type="protein sequence ID" value="TNJ65510.1"/>
    <property type="molecule type" value="Genomic_DNA"/>
</dbReference>
<evidence type="ECO:0000313" key="1">
    <source>
        <dbReference type="EMBL" id="TNJ65510.1"/>
    </source>
</evidence>
<keyword evidence="2" id="KW-1185">Reference proteome</keyword>
<dbReference type="AlphaFoldDB" id="A0A5C4TA82"/>
<sequence>MRAILVDDERLALAQLLTRIRNVWNTLRAVPEIGLVCSYLFIEKELALNRGRSSLKHVDKLFS</sequence>
<dbReference type="RefSeq" id="WP_139603007.1">
    <property type="nucleotide sequence ID" value="NZ_VDCQ01000018.1"/>
</dbReference>
<gene>
    <name evidence="1" type="ORF">FE784_14920</name>
</gene>
<accession>A0A5C4TA82</accession>